<accession>A0ACB5UPZ8</accession>
<evidence type="ECO:0000313" key="1">
    <source>
        <dbReference type="EMBL" id="GMQ64690.1"/>
    </source>
</evidence>
<dbReference type="Proteomes" id="UP001374599">
    <property type="component" value="Unassembled WGS sequence"/>
</dbReference>
<name>A0ACB5UPZ8_9FIRM</name>
<comment type="caution">
    <text evidence="1">The sequence shown here is derived from an EMBL/GenBank/DDBJ whole genome shotgun (WGS) entry which is preliminary data.</text>
</comment>
<keyword evidence="2" id="KW-1185">Reference proteome</keyword>
<reference evidence="1" key="1">
    <citation type="submission" date="2023-09" db="EMBL/GenBank/DDBJ databases">
        <title>Vallitalea sediminicola and Vallitalea maricola sp. nov., anaerobic bacteria isolated from marine sediment.</title>
        <authorList>
            <person name="Hirano S."/>
            <person name="Maeda A."/>
            <person name="Terahara T."/>
            <person name="Mori K."/>
            <person name="Hamada M."/>
            <person name="Matsumoto R."/>
            <person name="Kobayashi T."/>
        </authorList>
    </citation>
    <scope>NUCLEOTIDE SEQUENCE</scope>
    <source>
        <strain evidence="1">AN17-2</strain>
    </source>
</reference>
<proteinExistence type="predicted"/>
<protein>
    <submittedName>
        <fullName evidence="1">Uncharacterized protein</fullName>
    </submittedName>
</protein>
<gene>
    <name evidence="1" type="ORF">AN2V17_39280</name>
</gene>
<evidence type="ECO:0000313" key="2">
    <source>
        <dbReference type="Proteomes" id="UP001374599"/>
    </source>
</evidence>
<dbReference type="EMBL" id="BTPU01000076">
    <property type="protein sequence ID" value="GMQ64690.1"/>
    <property type="molecule type" value="Genomic_DNA"/>
</dbReference>
<sequence length="73" mass="9142">MKKTIVMTLLSDFKDFLERIPIELKQKYSSEYQYYYNLYTDWYTFKDLNIDISFVDWCSQSNKTYDFVKSYYY</sequence>
<organism evidence="1 2">
    <name type="scientific">Vallitalea maricola</name>
    <dbReference type="NCBI Taxonomy" id="3074433"/>
    <lineage>
        <taxon>Bacteria</taxon>
        <taxon>Bacillati</taxon>
        <taxon>Bacillota</taxon>
        <taxon>Clostridia</taxon>
        <taxon>Lachnospirales</taxon>
        <taxon>Vallitaleaceae</taxon>
        <taxon>Vallitalea</taxon>
    </lineage>
</organism>